<protein>
    <submittedName>
        <fullName evidence="1">Uncharacterized protein</fullName>
    </submittedName>
</protein>
<organism evidence="1">
    <name type="scientific">bioreactor metagenome</name>
    <dbReference type="NCBI Taxonomy" id="1076179"/>
    <lineage>
        <taxon>unclassified sequences</taxon>
        <taxon>metagenomes</taxon>
        <taxon>ecological metagenomes</taxon>
    </lineage>
</organism>
<accession>A0A645J863</accession>
<dbReference type="EMBL" id="VSSQ01134257">
    <property type="protein sequence ID" value="MPN59811.1"/>
    <property type="molecule type" value="Genomic_DNA"/>
</dbReference>
<gene>
    <name evidence="1" type="ORF">SDC9_207533</name>
</gene>
<sequence length="64" mass="6875">MNIPDTVFCNLPETPFLYHLRNITASDSLGLGRGDSESFAVEIQIKGTACAHPPACSVKGELLQ</sequence>
<evidence type="ECO:0000313" key="1">
    <source>
        <dbReference type="EMBL" id="MPN59811.1"/>
    </source>
</evidence>
<name>A0A645J863_9ZZZZ</name>
<comment type="caution">
    <text evidence="1">The sequence shown here is derived from an EMBL/GenBank/DDBJ whole genome shotgun (WGS) entry which is preliminary data.</text>
</comment>
<dbReference type="AlphaFoldDB" id="A0A645J863"/>
<reference evidence="1" key="1">
    <citation type="submission" date="2019-08" db="EMBL/GenBank/DDBJ databases">
        <authorList>
            <person name="Kucharzyk K."/>
            <person name="Murdoch R.W."/>
            <person name="Higgins S."/>
            <person name="Loffler F."/>
        </authorList>
    </citation>
    <scope>NUCLEOTIDE SEQUENCE</scope>
</reference>
<proteinExistence type="predicted"/>